<dbReference type="STRING" id="284592.Q6BK73"/>
<dbReference type="OMA" id="NIESHIH"/>
<evidence type="ECO:0000259" key="1">
    <source>
        <dbReference type="Pfam" id="PF05303"/>
    </source>
</evidence>
<protein>
    <submittedName>
        <fullName evidence="2">DEHA2F24310p</fullName>
    </submittedName>
</protein>
<dbReference type="KEGG" id="dha:DEHA2F24310g"/>
<dbReference type="Pfam" id="PF05303">
    <property type="entry name" value="GSKIP_dom"/>
    <property type="match status" value="1"/>
</dbReference>
<dbReference type="HOGENOM" id="CLU_155352_0_0_1"/>
<dbReference type="RefSeq" id="XP_461398.2">
    <property type="nucleotide sequence ID" value="XM_461398.1"/>
</dbReference>
<reference evidence="2 3" key="1">
    <citation type="journal article" date="2004" name="Nature">
        <title>Genome evolution in yeasts.</title>
        <authorList>
            <consortium name="Genolevures"/>
            <person name="Dujon B."/>
            <person name="Sherman D."/>
            <person name="Fischer G."/>
            <person name="Durrens P."/>
            <person name="Casaregola S."/>
            <person name="Lafontaine I."/>
            <person name="de Montigny J."/>
            <person name="Marck C."/>
            <person name="Neuveglise C."/>
            <person name="Talla E."/>
            <person name="Goffard N."/>
            <person name="Frangeul L."/>
            <person name="Aigle M."/>
            <person name="Anthouard V."/>
            <person name="Babour A."/>
            <person name="Barbe V."/>
            <person name="Barnay S."/>
            <person name="Blanchin S."/>
            <person name="Beckerich J.M."/>
            <person name="Beyne E."/>
            <person name="Bleykasten C."/>
            <person name="Boisrame A."/>
            <person name="Boyer J."/>
            <person name="Cattolico L."/>
            <person name="Confanioleri F."/>
            <person name="de Daruvar A."/>
            <person name="Despons L."/>
            <person name="Fabre E."/>
            <person name="Fairhead C."/>
            <person name="Ferry-Dumazet H."/>
            <person name="Groppi A."/>
            <person name="Hantraye F."/>
            <person name="Hennequin C."/>
            <person name="Jauniaux N."/>
            <person name="Joyet P."/>
            <person name="Kachouri R."/>
            <person name="Kerrest A."/>
            <person name="Koszul R."/>
            <person name="Lemaire M."/>
            <person name="Lesur I."/>
            <person name="Ma L."/>
            <person name="Muller H."/>
            <person name="Nicaud J.M."/>
            <person name="Nikolski M."/>
            <person name="Oztas S."/>
            <person name="Ozier-Kalogeropoulos O."/>
            <person name="Pellenz S."/>
            <person name="Potier S."/>
            <person name="Richard G.F."/>
            <person name="Straub M.L."/>
            <person name="Suleau A."/>
            <person name="Swennene D."/>
            <person name="Tekaia F."/>
            <person name="Wesolowski-Louvel M."/>
            <person name="Westhof E."/>
            <person name="Wirth B."/>
            <person name="Zeniou-Meyer M."/>
            <person name="Zivanovic I."/>
            <person name="Bolotin-Fukuhara M."/>
            <person name="Thierry A."/>
            <person name="Bouchier C."/>
            <person name="Caudron B."/>
            <person name="Scarpelli C."/>
            <person name="Gaillardin C."/>
            <person name="Weissenbach J."/>
            <person name="Wincker P."/>
            <person name="Souciet J.L."/>
        </authorList>
    </citation>
    <scope>NUCLEOTIDE SEQUENCE [LARGE SCALE GENOMIC DNA]</scope>
    <source>
        <strain evidence="3">ATCC 36239 / CBS 767 / BCRC 21394 / JCM 1990 / NBRC 0083 / IGC 2968</strain>
    </source>
</reference>
<dbReference type="Gene3D" id="3.30.2280.10">
    <property type="entry name" value="Hypothetical protein (hspc210)"/>
    <property type="match status" value="1"/>
</dbReference>
<dbReference type="InterPro" id="IPR023231">
    <property type="entry name" value="GSKIP_dom_sf"/>
</dbReference>
<evidence type="ECO:0000313" key="2">
    <source>
        <dbReference type="EMBL" id="CAG89807.2"/>
    </source>
</evidence>
<dbReference type="InterPro" id="IPR007967">
    <property type="entry name" value="GSKIP_dom"/>
</dbReference>
<dbReference type="OrthoDB" id="5804279at2759"/>
<proteinExistence type="predicted"/>
<name>Q6BK73_DEBHA</name>
<feature type="domain" description="GSKIP" evidence="1">
    <location>
        <begin position="60"/>
        <end position="125"/>
    </location>
</feature>
<evidence type="ECO:0000313" key="3">
    <source>
        <dbReference type="Proteomes" id="UP000000599"/>
    </source>
</evidence>
<dbReference type="AlphaFoldDB" id="Q6BK73"/>
<organism evidence="2 3">
    <name type="scientific">Debaryomyces hansenii (strain ATCC 36239 / CBS 767 / BCRC 21394 / JCM 1990 / NBRC 0083 / IGC 2968)</name>
    <name type="common">Yeast</name>
    <name type="synonym">Torulaspora hansenii</name>
    <dbReference type="NCBI Taxonomy" id="284592"/>
    <lineage>
        <taxon>Eukaryota</taxon>
        <taxon>Fungi</taxon>
        <taxon>Dikarya</taxon>
        <taxon>Ascomycota</taxon>
        <taxon>Saccharomycotina</taxon>
        <taxon>Pichiomycetes</taxon>
        <taxon>Debaryomycetaceae</taxon>
        <taxon>Debaryomyces</taxon>
    </lineage>
</organism>
<dbReference type="GeneID" id="2903919"/>
<gene>
    <name evidence="2" type="ordered locus">DEHA2F24310g</name>
</gene>
<dbReference type="eggNOG" id="ENOG502T9YZ">
    <property type="taxonomic scope" value="Eukaryota"/>
</dbReference>
<dbReference type="SUPFAM" id="SSF103107">
    <property type="entry name" value="Hypothetical protein c14orf129, hspc210"/>
    <property type="match status" value="1"/>
</dbReference>
<accession>Q6BK73</accession>
<dbReference type="Proteomes" id="UP000000599">
    <property type="component" value="Chromosome F"/>
</dbReference>
<dbReference type="VEuPathDB" id="FungiDB:DEHA2F24310g"/>
<sequence length="135" mass="15630">MDEDTKCNELTVLYNEYKEYFSLCELKLNSSSPNTNTTPITGDDYYAKLASGRGKKNIESHIHLKTIEGVTIRVSVETSGWYEIPEDDTSELFKHYETFESLMMQRSRSFQNMFGNTLSNRLHNLISEKMHSEQA</sequence>
<dbReference type="EMBL" id="CR382138">
    <property type="protein sequence ID" value="CAG89807.2"/>
    <property type="molecule type" value="Genomic_DNA"/>
</dbReference>
<dbReference type="InParanoid" id="Q6BK73"/>
<keyword evidence="3" id="KW-1185">Reference proteome</keyword>